<organism evidence="1">
    <name type="scientific">Candidatus Kentrum sp. TC</name>
    <dbReference type="NCBI Taxonomy" id="2126339"/>
    <lineage>
        <taxon>Bacteria</taxon>
        <taxon>Pseudomonadati</taxon>
        <taxon>Pseudomonadota</taxon>
        <taxon>Gammaproteobacteria</taxon>
        <taxon>Candidatus Kentrum</taxon>
    </lineage>
</organism>
<evidence type="ECO:0000313" key="1">
    <source>
        <dbReference type="EMBL" id="VFK45168.1"/>
    </source>
</evidence>
<name>A0A450YUC9_9GAMM</name>
<proteinExistence type="predicted"/>
<gene>
    <name evidence="1" type="ORF">BECKTC1821D_GA0114238_102438</name>
</gene>
<accession>A0A450YUC9</accession>
<protein>
    <submittedName>
        <fullName evidence="1">Uncharacterized protein</fullName>
    </submittedName>
</protein>
<dbReference type="EMBL" id="CAADFS010000024">
    <property type="protein sequence ID" value="VFK45168.1"/>
    <property type="molecule type" value="Genomic_DNA"/>
</dbReference>
<reference evidence="1" key="1">
    <citation type="submission" date="2019-02" db="EMBL/GenBank/DDBJ databases">
        <authorList>
            <person name="Gruber-Vodicka R. H."/>
            <person name="Seah K. B. B."/>
        </authorList>
    </citation>
    <scope>NUCLEOTIDE SEQUENCE</scope>
    <source>
        <strain evidence="1">BECK_BZ123</strain>
    </source>
</reference>
<sequence length="137" mass="15287">MIAAEVAKKEESLNSIRDVSELYEGYFSSIPKVAAVASFFKAVDRTNEEMMRVTEAFGITPAVFGEAADRLRELEMLDMRENELVVFHGLRATDRLPITVRLLRYPIPPCQPHYKTCSPPIAEGPAASERKAAISRS</sequence>
<dbReference type="AlphaFoldDB" id="A0A450YUC9"/>